<evidence type="ECO:0000256" key="8">
    <source>
        <dbReference type="ARBA" id="ARBA00022840"/>
    </source>
</evidence>
<dbReference type="PANTHER" id="PTHR47959">
    <property type="entry name" value="ATP-DEPENDENT RNA HELICASE RHLE-RELATED"/>
    <property type="match status" value="1"/>
</dbReference>
<sequence>MECYAKSATKSLSDNEKNEIIEKINSVIEEVQDKLTLSEKTAIDNSINEFINTTEKGQVTLKQHLEEIVICAENFFEIYGRYFTEKEKSLVIEACRIHDIGKVNRVFQAKIGNRNSNSDEKFNYEIPHGYLSAVSISKDELSSLVPDCTLEDFKIFITAVYHHHDREDKWESAEIKQYCNKYYLDNLKDYYKNENKKIMSANVNKLLFRNNKTSVNLRIKNEIWEKYALIKGLLNKFDYTVSSGYEEAEVASDIDDKILVKNIYEYFKLHNMKFNSIQIYMKNNINKNLVVVAPTGMGKTEAALIWADGEKCFYTLPYMVSSNAIYDRIKRTYNYGNVTLLHSGSMQYFIDESKRGDESAYNAYQRSKLLSFPLTVCTVDQIFKFVYKALGTEIFAATLKYSKVIIDEIQSYNSEIIAAIIYGLKIISDMGGHFAIITATFPPVLKSLMEKYGLIENVDYEYKDFSTSAGIVRHWLDEDYGDIDVDKVIKSAKNKKVLVICNTIGSAQKLYEKIYDIYDSGLVEETEIHLLHSHFIKCHRRILEENIMRFSKDELSAGIWITTQIVEASLDIDFDVLYTEMSTVDSLLQRLGRCNRHARYIPTEANVHIYVTKNIDYIYDKDIYKRSVDILKDYTGRPLVEREKNEYINRVYCTEDLIDTAYYKNIESALENFKKINQAEYSKAEVDKQFRDINSVTVIPDNIYNQNIDFIDNCLNIINNRYIKKDIRSIIMSKISDMTLSLPIYNRYKLPELVDECVIKTRGKDIDYIKQVEMNIHRTRRMYEFDMEKCMGRGLMKKEAQNSIFI</sequence>
<dbReference type="InterPro" id="IPR038257">
    <property type="entry name" value="CRISPR-assoc_Cas3_HD_sf"/>
</dbReference>
<dbReference type="NCBIfam" id="TIGR01587">
    <property type="entry name" value="cas3_core"/>
    <property type="match status" value="1"/>
</dbReference>
<evidence type="ECO:0000256" key="6">
    <source>
        <dbReference type="ARBA" id="ARBA00022801"/>
    </source>
</evidence>
<evidence type="ECO:0000256" key="9">
    <source>
        <dbReference type="ARBA" id="ARBA00023118"/>
    </source>
</evidence>
<keyword evidence="4" id="KW-0479">Metal-binding</keyword>
<dbReference type="InterPro" id="IPR006483">
    <property type="entry name" value="CRISPR-assoc_Cas3_HD"/>
</dbReference>
<evidence type="ECO:0000256" key="1">
    <source>
        <dbReference type="ARBA" id="ARBA00006847"/>
    </source>
</evidence>
<evidence type="ECO:0000256" key="2">
    <source>
        <dbReference type="ARBA" id="ARBA00009046"/>
    </source>
</evidence>
<dbReference type="Gene3D" id="1.10.3210.30">
    <property type="match status" value="1"/>
</dbReference>
<dbReference type="PROSITE" id="PS51643">
    <property type="entry name" value="HD_CAS3"/>
    <property type="match status" value="1"/>
</dbReference>
<dbReference type="Pfam" id="PF22590">
    <property type="entry name" value="Cas3-like_C_2"/>
    <property type="match status" value="1"/>
</dbReference>
<comment type="similarity">
    <text evidence="1">In the N-terminal section; belongs to the CRISPR-associated nuclease Cas3-HD family.</text>
</comment>
<comment type="caution">
    <text evidence="11">The sequence shown here is derived from an EMBL/GenBank/DDBJ whole genome shotgun (WGS) entry which is preliminary data.</text>
</comment>
<proteinExistence type="inferred from homology"/>
<keyword evidence="5" id="KW-0547">Nucleotide-binding</keyword>
<dbReference type="SMART" id="SM00487">
    <property type="entry name" value="DEXDc"/>
    <property type="match status" value="1"/>
</dbReference>
<dbReference type="InterPro" id="IPR014001">
    <property type="entry name" value="Helicase_ATP-bd"/>
</dbReference>
<gene>
    <name evidence="11" type="primary">cas3</name>
    <name evidence="11" type="ORF">H8S01_06535</name>
</gene>
<dbReference type="Pfam" id="PF18019">
    <property type="entry name" value="Cas3_HD"/>
    <property type="match status" value="1"/>
</dbReference>
<feature type="domain" description="HD Cas3-type" evidence="10">
    <location>
        <begin position="54"/>
        <end position="240"/>
    </location>
</feature>
<dbReference type="Pfam" id="PF00270">
    <property type="entry name" value="DEAD"/>
    <property type="match status" value="1"/>
</dbReference>
<reference evidence="11 12" key="1">
    <citation type="submission" date="2020-08" db="EMBL/GenBank/DDBJ databases">
        <title>Genome public.</title>
        <authorList>
            <person name="Liu C."/>
            <person name="Sun Q."/>
        </authorList>
    </citation>
    <scope>NUCLEOTIDE SEQUENCE [LARGE SCALE GENOMIC DNA]</scope>
    <source>
        <strain evidence="11 12">NSJ-43</strain>
    </source>
</reference>
<dbReference type="CDD" id="cd09641">
    <property type="entry name" value="Cas3''_I"/>
    <property type="match status" value="1"/>
</dbReference>
<name>A0ABR7FZK7_9FIRM</name>
<organism evidence="11 12">
    <name type="scientific">Lachnospira hominis</name>
    <name type="common">ex Liu et al. 2021</name>
    <dbReference type="NCBI Taxonomy" id="2763051"/>
    <lineage>
        <taxon>Bacteria</taxon>
        <taxon>Bacillati</taxon>
        <taxon>Bacillota</taxon>
        <taxon>Clostridia</taxon>
        <taxon>Lachnospirales</taxon>
        <taxon>Lachnospiraceae</taxon>
        <taxon>Lachnospira</taxon>
    </lineage>
</organism>
<keyword evidence="3" id="KW-0540">Nuclease</keyword>
<dbReference type="InterPro" id="IPR006474">
    <property type="entry name" value="Helicase_Cas3_CRISPR-ass_core"/>
</dbReference>
<dbReference type="NCBIfam" id="TIGR01596">
    <property type="entry name" value="cas3_HD"/>
    <property type="match status" value="1"/>
</dbReference>
<dbReference type="InterPro" id="IPR027417">
    <property type="entry name" value="P-loop_NTPase"/>
</dbReference>
<keyword evidence="7" id="KW-0347">Helicase</keyword>
<dbReference type="InterPro" id="IPR011545">
    <property type="entry name" value="DEAD/DEAH_box_helicase_dom"/>
</dbReference>
<keyword evidence="6" id="KW-0378">Hydrolase</keyword>
<evidence type="ECO:0000256" key="3">
    <source>
        <dbReference type="ARBA" id="ARBA00022722"/>
    </source>
</evidence>
<keyword evidence="9" id="KW-0051">Antiviral defense</keyword>
<protein>
    <submittedName>
        <fullName evidence="11">CRISPR-associated helicase Cas3</fullName>
    </submittedName>
</protein>
<dbReference type="Proteomes" id="UP000628463">
    <property type="component" value="Unassembled WGS sequence"/>
</dbReference>
<comment type="similarity">
    <text evidence="2">In the central section; belongs to the CRISPR-associated helicase Cas3 family.</text>
</comment>
<dbReference type="SUPFAM" id="SSF52540">
    <property type="entry name" value="P-loop containing nucleoside triphosphate hydrolases"/>
    <property type="match status" value="1"/>
</dbReference>
<evidence type="ECO:0000256" key="5">
    <source>
        <dbReference type="ARBA" id="ARBA00022741"/>
    </source>
</evidence>
<keyword evidence="12" id="KW-1185">Reference proteome</keyword>
<evidence type="ECO:0000259" key="10">
    <source>
        <dbReference type="PROSITE" id="PS51643"/>
    </source>
</evidence>
<evidence type="ECO:0000256" key="4">
    <source>
        <dbReference type="ARBA" id="ARBA00022723"/>
    </source>
</evidence>
<evidence type="ECO:0000313" key="11">
    <source>
        <dbReference type="EMBL" id="MBC5680618.1"/>
    </source>
</evidence>
<evidence type="ECO:0000256" key="7">
    <source>
        <dbReference type="ARBA" id="ARBA00022806"/>
    </source>
</evidence>
<keyword evidence="8" id="KW-0067">ATP-binding</keyword>
<evidence type="ECO:0000313" key="12">
    <source>
        <dbReference type="Proteomes" id="UP000628463"/>
    </source>
</evidence>
<dbReference type="PANTHER" id="PTHR47959:SF16">
    <property type="entry name" value="CRISPR-ASSOCIATED NUCLEASE_HELICASE CAS3-RELATED"/>
    <property type="match status" value="1"/>
</dbReference>
<dbReference type="InterPro" id="IPR054712">
    <property type="entry name" value="Cas3-like_dom"/>
</dbReference>
<dbReference type="EMBL" id="JACOPD010000004">
    <property type="protein sequence ID" value="MBC5680618.1"/>
    <property type="molecule type" value="Genomic_DNA"/>
</dbReference>
<dbReference type="Gene3D" id="3.40.50.300">
    <property type="entry name" value="P-loop containing nucleotide triphosphate hydrolases"/>
    <property type="match status" value="2"/>
</dbReference>
<dbReference type="RefSeq" id="WP_186836616.1">
    <property type="nucleotide sequence ID" value="NZ_JACOPD010000004.1"/>
</dbReference>
<dbReference type="InterPro" id="IPR050079">
    <property type="entry name" value="DEAD_box_RNA_helicase"/>
</dbReference>
<accession>A0ABR7FZK7</accession>